<dbReference type="Pfam" id="PF02737">
    <property type="entry name" value="3HCDH_N"/>
    <property type="match status" value="1"/>
</dbReference>
<accession>A5AXZ3</accession>
<proteinExistence type="predicted"/>
<evidence type="ECO:0000259" key="5">
    <source>
        <dbReference type="Pfam" id="PF06068"/>
    </source>
</evidence>
<keyword evidence="3" id="KW-0511">Multifunctional enzyme</keyword>
<name>A5AXZ3_VITVI</name>
<dbReference type="Pfam" id="PF06068">
    <property type="entry name" value="TIP49"/>
    <property type="match status" value="1"/>
</dbReference>
<dbReference type="SUPFAM" id="SSF51735">
    <property type="entry name" value="NAD(P)-binding Rossmann-fold domains"/>
    <property type="match status" value="1"/>
</dbReference>
<evidence type="ECO:0000256" key="1">
    <source>
        <dbReference type="ARBA" id="ARBA00023235"/>
    </source>
</evidence>
<dbReference type="Gene3D" id="3.90.226.10">
    <property type="entry name" value="2-enoyl-CoA Hydratase, Chain A, domain 1"/>
    <property type="match status" value="1"/>
</dbReference>
<dbReference type="AlphaFoldDB" id="A5AXZ3"/>
<dbReference type="ExpressionAtlas" id="A5AXZ3">
    <property type="expression patterns" value="baseline and differential"/>
</dbReference>
<feature type="domain" description="3-hydroxyacyl-CoA dehydrogenase NAD binding" evidence="4">
    <location>
        <begin position="293"/>
        <end position="358"/>
    </location>
</feature>
<dbReference type="Gene3D" id="3.40.50.720">
    <property type="entry name" value="NAD(P)-binding Rossmann-like Domain"/>
    <property type="match status" value="1"/>
</dbReference>
<dbReference type="PANTHER" id="PTHR23309">
    <property type="entry name" value="3-HYDROXYACYL-COA DEHYROGENASE"/>
    <property type="match status" value="1"/>
</dbReference>
<dbReference type="InterPro" id="IPR010339">
    <property type="entry name" value="TIP49_P-loop"/>
</dbReference>
<keyword evidence="2" id="KW-0456">Lyase</keyword>
<dbReference type="PANTHER" id="PTHR23309:SF9">
    <property type="entry name" value="PEROXISOMAL FATTY ACID BETA-OXIDATION MULTIFUNCTIONAL PROTEIN MFP2"/>
    <property type="match status" value="1"/>
</dbReference>
<evidence type="ECO:0000256" key="3">
    <source>
        <dbReference type="ARBA" id="ARBA00023268"/>
    </source>
</evidence>
<dbReference type="InterPro" id="IPR036291">
    <property type="entry name" value="NAD(P)-bd_dom_sf"/>
</dbReference>
<evidence type="ECO:0000313" key="6">
    <source>
        <dbReference type="EMBL" id="CAN65032.1"/>
    </source>
</evidence>
<feature type="domain" description="TIP49 P-loop" evidence="5">
    <location>
        <begin position="39"/>
        <end position="74"/>
    </location>
</feature>
<dbReference type="Gene3D" id="3.40.50.300">
    <property type="entry name" value="P-loop containing nucleotide triphosphate hydrolases"/>
    <property type="match status" value="1"/>
</dbReference>
<evidence type="ECO:0000256" key="2">
    <source>
        <dbReference type="ARBA" id="ARBA00023239"/>
    </source>
</evidence>
<dbReference type="EMBL" id="AM439677">
    <property type="protein sequence ID" value="CAN65032.1"/>
    <property type="molecule type" value="Genomic_DNA"/>
</dbReference>
<dbReference type="GO" id="GO:0005524">
    <property type="term" value="F:ATP binding"/>
    <property type="evidence" value="ECO:0007669"/>
    <property type="project" value="InterPro"/>
</dbReference>
<dbReference type="GO" id="GO:0016829">
    <property type="term" value="F:lyase activity"/>
    <property type="evidence" value="ECO:0007669"/>
    <property type="project" value="UniProtKB-KW"/>
</dbReference>
<dbReference type="InterPro" id="IPR006176">
    <property type="entry name" value="3-OHacyl-CoA_DH_NAD-bd"/>
</dbReference>
<keyword evidence="1" id="KW-0413">Isomerase</keyword>
<gene>
    <name evidence="6" type="ORF">VITISV_018082</name>
</gene>
<dbReference type="InterPro" id="IPR027417">
    <property type="entry name" value="P-loop_NTPase"/>
</dbReference>
<dbReference type="GO" id="GO:0006631">
    <property type="term" value="P:fatty acid metabolic process"/>
    <property type="evidence" value="ECO:0007669"/>
    <property type="project" value="InterPro"/>
</dbReference>
<dbReference type="GO" id="GO:0070403">
    <property type="term" value="F:NAD+ binding"/>
    <property type="evidence" value="ECO:0007669"/>
    <property type="project" value="InterPro"/>
</dbReference>
<sequence>MVQDVTLHDLDIANARPQGGQDILSLMGQMMKPRKTKITDRGIYNVRGTDVSIPRGIPADLLDWSVIVRTKTYDPADMIQILTIRAQFVNGVHANEEARHVIAGFKQFVHLLEARVPSDVFPFVEWIDLDGYLKSMKRVAKRVDSVQGWVEEHVMKPKSDPSSGYCKGVDAHSLGLVDVVVAPDQLVKTAPQLDILECRRLWVYNLYKTGKLEALGKAREMLKFARTQAQKQALNLTHPLVCIDVIEAGIVSGPVAGLWKEAEAFQELLRSGICKSLVLGITDLGLVPRRINKVAILGGLMGSGIATALILSNYPVILKKVNEKFLQAGIGRVRANLQSRVKKEAMTMETDATSASVSAKAIEMETSKQTNCSASVSKSYQHSPSSSYEEAMTIDATGLSPGCSDCQSMINSVKQQRNKNLSITDLFSKYKSSQHAQSSAYEETIQGTYAFATLTGDVPYSEEVWKSLLMTVRTSKDDVETDSSSGFEIDSYEDLLAPLSKTKTALFEIETALMEH</sequence>
<dbReference type="GO" id="GO:0016853">
    <property type="term" value="F:isomerase activity"/>
    <property type="evidence" value="ECO:0007669"/>
    <property type="project" value="UniProtKB-KW"/>
</dbReference>
<evidence type="ECO:0000259" key="4">
    <source>
        <dbReference type="Pfam" id="PF02737"/>
    </source>
</evidence>
<protein>
    <submittedName>
        <fullName evidence="6">Uncharacterized protein</fullName>
    </submittedName>
</protein>
<organism evidence="6">
    <name type="scientific">Vitis vinifera</name>
    <name type="common">Grape</name>
    <dbReference type="NCBI Taxonomy" id="29760"/>
    <lineage>
        <taxon>Eukaryota</taxon>
        <taxon>Viridiplantae</taxon>
        <taxon>Streptophyta</taxon>
        <taxon>Embryophyta</taxon>
        <taxon>Tracheophyta</taxon>
        <taxon>Spermatophyta</taxon>
        <taxon>Magnoliopsida</taxon>
        <taxon>eudicotyledons</taxon>
        <taxon>Gunneridae</taxon>
        <taxon>Pentapetalae</taxon>
        <taxon>rosids</taxon>
        <taxon>Vitales</taxon>
        <taxon>Vitaceae</taxon>
        <taxon>Viteae</taxon>
        <taxon>Vitis</taxon>
    </lineage>
</organism>
<reference evidence="6" key="1">
    <citation type="journal article" date="2007" name="PLoS ONE">
        <title>The first genome sequence of an elite grapevine cultivar (Pinot noir Vitis vinifera L.): coping with a highly heterozygous genome.</title>
        <authorList>
            <person name="Velasco R."/>
            <person name="Zharkikh A."/>
            <person name="Troggio M."/>
            <person name="Cartwright D.A."/>
            <person name="Cestaro A."/>
            <person name="Pruss D."/>
            <person name="Pindo M."/>
            <person name="FitzGerald L.M."/>
            <person name="Vezzulli S."/>
            <person name="Reid J."/>
            <person name="Malacarne G."/>
            <person name="Iliev D."/>
            <person name="Coppola G."/>
            <person name="Wardell B."/>
            <person name="Micheletti D."/>
            <person name="Macalma T."/>
            <person name="Facci M."/>
            <person name="Mitchell J.T."/>
            <person name="Perazzolli M."/>
            <person name="Eldredge G."/>
            <person name="Gatto P."/>
            <person name="Oyzerski R."/>
            <person name="Moretto M."/>
            <person name="Gutin N."/>
            <person name="Stefanini M."/>
            <person name="Chen Y."/>
            <person name="Segala C."/>
            <person name="Davenport C."/>
            <person name="Dematte L."/>
            <person name="Mraz A."/>
            <person name="Battilana J."/>
            <person name="Stormo K."/>
            <person name="Costa F."/>
            <person name="Tao Q."/>
            <person name="Si-Ammour A."/>
            <person name="Harkins T."/>
            <person name="Lackey A."/>
            <person name="Perbost C."/>
            <person name="Taillon B."/>
            <person name="Stella A."/>
            <person name="Solovyev V."/>
            <person name="Fawcett J.A."/>
            <person name="Sterck L."/>
            <person name="Vandepoele K."/>
            <person name="Grando S.M."/>
            <person name="Toppo S."/>
            <person name="Moser C."/>
            <person name="Lanchbury J."/>
            <person name="Bogden R."/>
            <person name="Skolnick M."/>
            <person name="Sgaramella V."/>
            <person name="Bhatnagar S.K."/>
            <person name="Fontana P."/>
            <person name="Gutin A."/>
            <person name="Van de Peer Y."/>
            <person name="Salamini F."/>
            <person name="Viola R."/>
        </authorList>
    </citation>
    <scope>NUCLEOTIDE SEQUENCE</scope>
</reference>